<dbReference type="Gene3D" id="1.10.8.10">
    <property type="entry name" value="DNA helicase RuvA subunit, C-terminal domain"/>
    <property type="match status" value="1"/>
</dbReference>
<dbReference type="GO" id="GO:0102559">
    <property type="term" value="F:peptide chain release factor N(5)-glutamine methyltransferase activity"/>
    <property type="evidence" value="ECO:0007669"/>
    <property type="project" value="UniProtKB-EC"/>
</dbReference>
<dbReference type="InterPro" id="IPR019874">
    <property type="entry name" value="RF_methyltr_PrmC"/>
</dbReference>
<protein>
    <recommendedName>
        <fullName evidence="5">Release factor glutamine methyltransferase</fullName>
        <shortName evidence="5">RF MTase</shortName>
        <ecNumber evidence="5">2.1.1.297</ecNumber>
    </recommendedName>
    <alternativeName>
        <fullName evidence="5">N5-glutamine methyltransferase PrmC</fullName>
    </alternativeName>
    <alternativeName>
        <fullName evidence="5">Protein-(glutamine-N5) MTase PrmC</fullName>
    </alternativeName>
    <alternativeName>
        <fullName evidence="5">Protein-glutamine N-methyltransferase PrmC</fullName>
    </alternativeName>
</protein>
<dbReference type="InterPro" id="IPR029063">
    <property type="entry name" value="SAM-dependent_MTases_sf"/>
</dbReference>
<feature type="binding site" evidence="5">
    <location>
        <position position="182"/>
    </location>
    <ligand>
        <name>S-adenosyl-L-methionine</name>
        <dbReference type="ChEBI" id="CHEBI:59789"/>
    </ligand>
</feature>
<dbReference type="NCBIfam" id="TIGR00536">
    <property type="entry name" value="hemK_fam"/>
    <property type="match status" value="1"/>
</dbReference>
<dbReference type="PANTHER" id="PTHR18895">
    <property type="entry name" value="HEMK METHYLTRANSFERASE"/>
    <property type="match status" value="1"/>
</dbReference>
<dbReference type="GO" id="GO:0032259">
    <property type="term" value="P:methylation"/>
    <property type="evidence" value="ECO:0007669"/>
    <property type="project" value="UniProtKB-KW"/>
</dbReference>
<reference evidence="8 9" key="2">
    <citation type="submission" date="2019-01" db="EMBL/GenBank/DDBJ databases">
        <authorList>
            <person name="Li Y."/>
        </authorList>
    </citation>
    <scope>NUCLEOTIDE SEQUENCE [LARGE SCALE GENOMIC DNA]</scope>
    <source>
        <strain evidence="8 9">SK2B-1</strain>
    </source>
</reference>
<feature type="binding site" evidence="5">
    <location>
        <begin position="116"/>
        <end position="120"/>
    </location>
    <ligand>
        <name>S-adenosyl-L-methionine</name>
        <dbReference type="ChEBI" id="CHEBI:59789"/>
    </ligand>
</feature>
<dbReference type="PROSITE" id="PS00092">
    <property type="entry name" value="N6_MTASE"/>
    <property type="match status" value="1"/>
</dbReference>
<feature type="binding site" evidence="5">
    <location>
        <position position="139"/>
    </location>
    <ligand>
        <name>S-adenosyl-L-methionine</name>
        <dbReference type="ChEBI" id="CHEBI:59789"/>
    </ligand>
</feature>
<sequence length="285" mass="30662">MTAQQALVLATRRLTAAGIEGAATDARRLLAHVLGLAPERLLLAMQDEISPDQQAAFEAATDARAARRPVAQITGLRRFWGLDFRVTRDTLDPRPETEILVEAALEEPFGMVLDLGTGTGCILVSLLHDRSDARGTGVDLSEAALIVARDNAARLGVAERARFLRSDWFSAVTGTFDLIVSNPPYIAAEEMPALSPEVRDWEPHLALTPGGDGLAAYRLIAREAAARLTSGGRLLLEIGPTQAGAVCDLLRDGGFERIEVRRDLDGRDRTILARKPAVPAPHPGN</sequence>
<dbReference type="NCBIfam" id="TIGR03534">
    <property type="entry name" value="RF_mod_PrmC"/>
    <property type="match status" value="1"/>
</dbReference>
<dbReference type="Pfam" id="PF05175">
    <property type="entry name" value="MTS"/>
    <property type="match status" value="1"/>
</dbReference>
<comment type="catalytic activity">
    <reaction evidence="4 5">
        <text>L-glutaminyl-[peptide chain release factor] + S-adenosyl-L-methionine = N(5)-methyl-L-glutaminyl-[peptide chain release factor] + S-adenosyl-L-homocysteine + H(+)</text>
        <dbReference type="Rhea" id="RHEA:42896"/>
        <dbReference type="Rhea" id="RHEA-COMP:10271"/>
        <dbReference type="Rhea" id="RHEA-COMP:10272"/>
        <dbReference type="ChEBI" id="CHEBI:15378"/>
        <dbReference type="ChEBI" id="CHEBI:30011"/>
        <dbReference type="ChEBI" id="CHEBI:57856"/>
        <dbReference type="ChEBI" id="CHEBI:59789"/>
        <dbReference type="ChEBI" id="CHEBI:61891"/>
        <dbReference type="EC" id="2.1.1.297"/>
    </reaction>
</comment>
<dbReference type="InterPro" id="IPR002052">
    <property type="entry name" value="DNA_methylase_N6_adenine_CS"/>
</dbReference>
<dbReference type="Proteomes" id="UP000284476">
    <property type="component" value="Unassembled WGS sequence"/>
</dbReference>
<dbReference type="Gene3D" id="3.40.50.150">
    <property type="entry name" value="Vaccinia Virus protein VP39"/>
    <property type="match status" value="1"/>
</dbReference>
<comment type="similarity">
    <text evidence="5">Belongs to the protein N5-glutamine methyltransferase family. PrmC subfamily.</text>
</comment>
<dbReference type="InterPro" id="IPR050320">
    <property type="entry name" value="N5-glutamine_MTase"/>
</dbReference>
<name>A0A443JJL0_9RHOB</name>
<evidence type="ECO:0000313" key="9">
    <source>
        <dbReference type="Proteomes" id="UP000284476"/>
    </source>
</evidence>
<evidence type="ECO:0000259" key="6">
    <source>
        <dbReference type="Pfam" id="PF05175"/>
    </source>
</evidence>
<feature type="domain" description="Release factor glutamine methyltransferase N-terminal" evidence="7">
    <location>
        <begin position="5"/>
        <end position="75"/>
    </location>
</feature>
<feature type="domain" description="Methyltransferase small" evidence="6">
    <location>
        <begin position="97"/>
        <end position="189"/>
    </location>
</feature>
<dbReference type="EMBL" id="SAUZ01000011">
    <property type="protein sequence ID" value="RWR20762.1"/>
    <property type="molecule type" value="Genomic_DNA"/>
</dbReference>
<gene>
    <name evidence="5 8" type="primary">prmC</name>
    <name evidence="8" type="ORF">D2T30_10320</name>
</gene>
<feature type="binding site" evidence="5">
    <location>
        <begin position="182"/>
        <end position="185"/>
    </location>
    <ligand>
        <name>substrate</name>
    </ligand>
</feature>
<comment type="caution">
    <text evidence="8">The sequence shown here is derived from an EMBL/GenBank/DDBJ whole genome shotgun (WGS) entry which is preliminary data.</text>
</comment>
<dbReference type="PANTHER" id="PTHR18895:SF74">
    <property type="entry name" value="MTRF1L RELEASE FACTOR GLUTAMINE METHYLTRANSFERASE"/>
    <property type="match status" value="1"/>
</dbReference>
<keyword evidence="3 5" id="KW-0949">S-adenosyl-L-methionine</keyword>
<dbReference type="GO" id="GO:0003676">
    <property type="term" value="F:nucleic acid binding"/>
    <property type="evidence" value="ECO:0007669"/>
    <property type="project" value="InterPro"/>
</dbReference>
<feature type="binding site" evidence="5">
    <location>
        <position position="168"/>
    </location>
    <ligand>
        <name>S-adenosyl-L-methionine</name>
        <dbReference type="ChEBI" id="CHEBI:59789"/>
    </ligand>
</feature>
<dbReference type="SUPFAM" id="SSF53335">
    <property type="entry name" value="S-adenosyl-L-methionine-dependent methyltransferases"/>
    <property type="match status" value="1"/>
</dbReference>
<dbReference type="HAMAP" id="MF_02126">
    <property type="entry name" value="RF_methyltr_PrmC"/>
    <property type="match status" value="1"/>
</dbReference>
<proteinExistence type="inferred from homology"/>
<comment type="function">
    <text evidence="5">Methylates the class 1 translation termination release factors RF1/PrfA and RF2/PrfB on the glutamine residue of the universally conserved GGQ motif.</text>
</comment>
<accession>A0A443JJL0</accession>
<evidence type="ECO:0000256" key="5">
    <source>
        <dbReference type="HAMAP-Rule" id="MF_02126"/>
    </source>
</evidence>
<dbReference type="InterPro" id="IPR040758">
    <property type="entry name" value="PrmC_N"/>
</dbReference>
<dbReference type="EC" id="2.1.1.297" evidence="5"/>
<dbReference type="InterPro" id="IPR004556">
    <property type="entry name" value="HemK-like"/>
</dbReference>
<evidence type="ECO:0000259" key="7">
    <source>
        <dbReference type="Pfam" id="PF17827"/>
    </source>
</evidence>
<keyword evidence="1 5" id="KW-0489">Methyltransferase</keyword>
<evidence type="ECO:0000256" key="4">
    <source>
        <dbReference type="ARBA" id="ARBA00048391"/>
    </source>
</evidence>
<dbReference type="CDD" id="cd02440">
    <property type="entry name" value="AdoMet_MTases"/>
    <property type="match status" value="1"/>
</dbReference>
<dbReference type="RefSeq" id="WP_128208808.1">
    <property type="nucleotide sequence ID" value="NZ_JBHRSO010000041.1"/>
</dbReference>
<evidence type="ECO:0000256" key="2">
    <source>
        <dbReference type="ARBA" id="ARBA00022679"/>
    </source>
</evidence>
<reference evidence="8 9" key="1">
    <citation type="submission" date="2019-01" db="EMBL/GenBank/DDBJ databases">
        <title>Sinorhodobacter populi sp. nov. isolated from the symptomatic bark tissue of Populus euramericana canker.</title>
        <authorList>
            <person name="Xu G."/>
        </authorList>
    </citation>
    <scope>NUCLEOTIDE SEQUENCE [LARGE SCALE GENOMIC DNA]</scope>
    <source>
        <strain evidence="8 9">SK2B-1</strain>
    </source>
</reference>
<evidence type="ECO:0000256" key="1">
    <source>
        <dbReference type="ARBA" id="ARBA00022603"/>
    </source>
</evidence>
<evidence type="ECO:0000256" key="3">
    <source>
        <dbReference type="ARBA" id="ARBA00022691"/>
    </source>
</evidence>
<dbReference type="AlphaFoldDB" id="A0A443JJL0"/>
<organism evidence="8 9">
    <name type="scientific">Paenirhodobacter populi</name>
    <dbReference type="NCBI Taxonomy" id="2306993"/>
    <lineage>
        <taxon>Bacteria</taxon>
        <taxon>Pseudomonadati</taxon>
        <taxon>Pseudomonadota</taxon>
        <taxon>Alphaproteobacteria</taxon>
        <taxon>Rhodobacterales</taxon>
        <taxon>Rhodobacter group</taxon>
        <taxon>Paenirhodobacter</taxon>
    </lineage>
</organism>
<keyword evidence="2 5" id="KW-0808">Transferase</keyword>
<evidence type="ECO:0000313" key="8">
    <source>
        <dbReference type="EMBL" id="RWR20762.1"/>
    </source>
</evidence>
<dbReference type="InterPro" id="IPR007848">
    <property type="entry name" value="Small_mtfrase_dom"/>
</dbReference>
<dbReference type="Pfam" id="PF17827">
    <property type="entry name" value="PrmC_N"/>
    <property type="match status" value="1"/>
</dbReference>